<dbReference type="Proteomes" id="UP000064007">
    <property type="component" value="Chromosome 1"/>
</dbReference>
<name>A0A0D6EXV6_9PROT</name>
<dbReference type="SUPFAM" id="SSF47413">
    <property type="entry name" value="lambda repressor-like DNA-binding domains"/>
    <property type="match status" value="1"/>
</dbReference>
<dbReference type="OrthoDB" id="8538426at2"/>
<dbReference type="InterPro" id="IPR001387">
    <property type="entry name" value="Cro/C1-type_HTH"/>
</dbReference>
<dbReference type="PROSITE" id="PS50943">
    <property type="entry name" value="HTH_CROC1"/>
    <property type="match status" value="1"/>
</dbReference>
<keyword evidence="1" id="KW-1133">Transmembrane helix</keyword>
<feature type="domain" description="HTH cro/C1-type" evidence="2">
    <location>
        <begin position="13"/>
        <end position="73"/>
    </location>
</feature>
<dbReference type="Gene3D" id="1.10.260.40">
    <property type="entry name" value="lambda repressor-like DNA-binding domains"/>
    <property type="match status" value="1"/>
</dbReference>
<dbReference type="GO" id="GO:0003677">
    <property type="term" value="F:DNA binding"/>
    <property type="evidence" value="ECO:0007669"/>
    <property type="project" value="InterPro"/>
</dbReference>
<keyword evidence="4" id="KW-1185">Reference proteome</keyword>
<protein>
    <recommendedName>
        <fullName evidence="2">HTH cro/C1-type domain-containing protein</fullName>
    </recommendedName>
</protein>
<dbReference type="CDD" id="cd00093">
    <property type="entry name" value="HTH_XRE"/>
    <property type="match status" value="1"/>
</dbReference>
<dbReference type="KEGG" id="mbat:BN1208_1213"/>
<evidence type="ECO:0000313" key="4">
    <source>
        <dbReference type="Proteomes" id="UP000064007"/>
    </source>
</evidence>
<gene>
    <name evidence="3" type="ORF">BN1208_1213</name>
</gene>
<proteinExistence type="predicted"/>
<evidence type="ECO:0000256" key="1">
    <source>
        <dbReference type="SAM" id="Phobius"/>
    </source>
</evidence>
<dbReference type="STRING" id="1581557.BN1208_1213"/>
<dbReference type="Pfam" id="PF13413">
    <property type="entry name" value="HTH_25"/>
    <property type="match status" value="1"/>
</dbReference>
<sequence length="311" mass="35770">MSNDSIIIHGHLLKEAREDLNLSLEDVARHLTLNVKHITSMEENKKDGFVSTSIKLISIRKYIAFLELDIDTVIEHKKNKAKSLLLPEPEIEKDVGVAEHPSNKQILFLSSKIKLFFLWAKTHIRVRYIFYFITFLFISNFLIGVYQKYAVAHKNFEGREVDLPNIESLPNDIATYEIKPGEQTSEAHESLPIQIKKAEENKREMKDVAIKMCGQTVSKPLTQISSPTDPLKPSDYFHIISKGQQTICILDSQGKEDKYLMTEGQKLTYRGGKAPFKLLINPELSEIFYEGWLVKLKLDQSYIQLNPKTYN</sequence>
<reference evidence="4" key="1">
    <citation type="submission" date="2014-12" db="EMBL/GenBank/DDBJ databases">
        <authorList>
            <person name="Salcher M.M."/>
        </authorList>
    </citation>
    <scope>NUCLEOTIDE SEQUENCE [LARGE SCALE GENOMIC DNA]</scope>
    <source>
        <strain evidence="4">MMS-10A-171</strain>
    </source>
</reference>
<keyword evidence="1" id="KW-0812">Transmembrane</keyword>
<dbReference type="AlphaFoldDB" id="A0A0D6EXV6"/>
<evidence type="ECO:0000313" key="3">
    <source>
        <dbReference type="EMBL" id="CEZ20093.1"/>
    </source>
</evidence>
<feature type="transmembrane region" description="Helical" evidence="1">
    <location>
        <begin position="128"/>
        <end position="146"/>
    </location>
</feature>
<organism evidence="3 4">
    <name type="scientific">Candidatus Methylopumilus planktonicus</name>
    <dbReference type="NCBI Taxonomy" id="1581557"/>
    <lineage>
        <taxon>Bacteria</taxon>
        <taxon>Pseudomonadati</taxon>
        <taxon>Pseudomonadota</taxon>
        <taxon>Betaproteobacteria</taxon>
        <taxon>Nitrosomonadales</taxon>
        <taxon>Methylophilaceae</taxon>
        <taxon>Candidatus Methylopumilus</taxon>
    </lineage>
</organism>
<accession>A0A0D6EXV6</accession>
<dbReference type="HOGENOM" id="CLU_893731_0_0_4"/>
<dbReference type="EMBL" id="LN827929">
    <property type="protein sequence ID" value="CEZ20093.1"/>
    <property type="molecule type" value="Genomic_DNA"/>
</dbReference>
<keyword evidence="1" id="KW-0472">Membrane</keyword>
<dbReference type="InterPro" id="IPR010982">
    <property type="entry name" value="Lambda_DNA-bd_dom_sf"/>
</dbReference>
<evidence type="ECO:0000259" key="2">
    <source>
        <dbReference type="PROSITE" id="PS50943"/>
    </source>
</evidence>
<dbReference type="RefSeq" id="WP_046488830.1">
    <property type="nucleotide sequence ID" value="NZ_LN827929.1"/>
</dbReference>